<organism evidence="2 3">
    <name type="scientific">Flaviaesturariibacter amylovorans</name>
    <dbReference type="NCBI Taxonomy" id="1084520"/>
    <lineage>
        <taxon>Bacteria</taxon>
        <taxon>Pseudomonadati</taxon>
        <taxon>Bacteroidota</taxon>
        <taxon>Chitinophagia</taxon>
        <taxon>Chitinophagales</taxon>
        <taxon>Chitinophagaceae</taxon>
        <taxon>Flaviaestuariibacter</taxon>
    </lineage>
</organism>
<gene>
    <name evidence="2" type="ORF">GCM10023184_07350</name>
</gene>
<dbReference type="RefSeq" id="WP_345253482.1">
    <property type="nucleotide sequence ID" value="NZ_BAABGY010000002.1"/>
</dbReference>
<feature type="transmembrane region" description="Helical" evidence="1">
    <location>
        <begin position="51"/>
        <end position="71"/>
    </location>
</feature>
<keyword evidence="1" id="KW-0812">Transmembrane</keyword>
<protein>
    <recommendedName>
        <fullName evidence="4">Zinc ribbon domain-containing protein</fullName>
    </recommendedName>
</protein>
<dbReference type="EMBL" id="BAABGY010000002">
    <property type="protein sequence ID" value="GAA4321511.1"/>
    <property type="molecule type" value="Genomic_DNA"/>
</dbReference>
<feature type="transmembrane region" description="Helical" evidence="1">
    <location>
        <begin position="112"/>
        <end position="132"/>
    </location>
</feature>
<dbReference type="Proteomes" id="UP001501725">
    <property type="component" value="Unassembled WGS sequence"/>
</dbReference>
<reference evidence="3" key="1">
    <citation type="journal article" date="2019" name="Int. J. Syst. Evol. Microbiol.">
        <title>The Global Catalogue of Microorganisms (GCM) 10K type strain sequencing project: providing services to taxonomists for standard genome sequencing and annotation.</title>
        <authorList>
            <consortium name="The Broad Institute Genomics Platform"/>
            <consortium name="The Broad Institute Genome Sequencing Center for Infectious Disease"/>
            <person name="Wu L."/>
            <person name="Ma J."/>
        </authorList>
    </citation>
    <scope>NUCLEOTIDE SEQUENCE [LARGE SCALE GENOMIC DNA]</scope>
    <source>
        <strain evidence="3">JCM 17919</strain>
    </source>
</reference>
<comment type="caution">
    <text evidence="2">The sequence shown here is derived from an EMBL/GenBank/DDBJ whole genome shotgun (WGS) entry which is preliminary data.</text>
</comment>
<sequence length="137" mass="14954">MECSRCGSANAATHHYCAFCGSLLRQGAPGPEGAVLFPDAPRKERPADTGFLLLAASFLLVGVLYYTWTHFGAKEPEGAANGYRMLSILTLIINAAEFAIMAVFTRRTGYRLAIVACGVLFTILQFLLYLPFWTSPQ</sequence>
<keyword evidence="1" id="KW-1133">Transmembrane helix</keyword>
<evidence type="ECO:0000313" key="3">
    <source>
        <dbReference type="Proteomes" id="UP001501725"/>
    </source>
</evidence>
<evidence type="ECO:0000313" key="2">
    <source>
        <dbReference type="EMBL" id="GAA4321511.1"/>
    </source>
</evidence>
<keyword evidence="1" id="KW-0472">Membrane</keyword>
<proteinExistence type="predicted"/>
<feature type="transmembrane region" description="Helical" evidence="1">
    <location>
        <begin position="83"/>
        <end position="105"/>
    </location>
</feature>
<evidence type="ECO:0008006" key="4">
    <source>
        <dbReference type="Google" id="ProtNLM"/>
    </source>
</evidence>
<accession>A0ABP8GC02</accession>
<keyword evidence="3" id="KW-1185">Reference proteome</keyword>
<name>A0ABP8GC02_9BACT</name>
<evidence type="ECO:0000256" key="1">
    <source>
        <dbReference type="SAM" id="Phobius"/>
    </source>
</evidence>